<keyword evidence="7" id="KW-1185">Reference proteome</keyword>
<sequence length="608" mass="65150">MTAPALMRAGFTPATVDDKARTVELVASTGAGVPRHDMRGTFLEVLEVSEGAVDLTRLEGLPLLDSHRQDGLDNVLGVVRAVRFEPGRLIVKVQFSTRRDDVWQDVRAGIIRNVSVGYLPKTWRDGKDPNSGARVRTVTQWELREVSLVAVGADPAAQIRGTTMPPETHTPDAPPANTAPAATPPAPTETRAAANQEIRALANTFDLGSDWANAQIDRGASETEARAAALDSLRTQRAVAPTARTSAMHHHDDPATIATRMGEAVYATRVNPAHELSDQARAFAGMTTLDMARDCLQRSGVSTTGLNPADTITRALHTTSDFATIFADTANRTLRAAYASAPGTLKRLARQTTHKDFRAKTKVQAADIAKLEKVNEHGEYKHSGFVEAKETYAIGTYGTIVGLTRQALVNDDLGAFTDLAGKLGTASSEFEAQFLVDLLTKGGGGGIGPVMDDGKPVFHADHGNLAAAGGALSKDALSAARLAMRRQKGINGRPIAIAPKFLVVPPELETTAEEILAAIQPTKTADVNVFGGKLELVVEPRLTDVKRWYIAADPATVEGLEYAYLMGSEGPQTDSRAGFEVDGVEVKVRLDYGASFLDWRGWYMNEGQ</sequence>
<feature type="domain" description="Prohead serine protease" evidence="5">
    <location>
        <begin position="91"/>
        <end position="160"/>
    </location>
</feature>
<dbReference type="Pfam" id="PF25209">
    <property type="entry name" value="Phage_capsid_4"/>
    <property type="match status" value="1"/>
</dbReference>
<evidence type="ECO:0000256" key="4">
    <source>
        <dbReference type="SAM" id="MobiDB-lite"/>
    </source>
</evidence>
<dbReference type="GO" id="GO:0008233">
    <property type="term" value="F:peptidase activity"/>
    <property type="evidence" value="ECO:0007669"/>
    <property type="project" value="UniProtKB-KW"/>
</dbReference>
<protein>
    <submittedName>
        <fullName evidence="6">Mu-like prophage major head subunit gpT family protein</fullName>
    </submittedName>
</protein>
<evidence type="ECO:0000313" key="6">
    <source>
        <dbReference type="EMBL" id="MBA4613495.1"/>
    </source>
</evidence>
<evidence type="ECO:0000256" key="1">
    <source>
        <dbReference type="ARBA" id="ARBA00022612"/>
    </source>
</evidence>
<organism evidence="6 7">
    <name type="scientific">Stappia taiwanensis</name>
    <dbReference type="NCBI Taxonomy" id="992267"/>
    <lineage>
        <taxon>Bacteria</taxon>
        <taxon>Pseudomonadati</taxon>
        <taxon>Pseudomonadota</taxon>
        <taxon>Alphaproteobacteria</taxon>
        <taxon>Hyphomicrobiales</taxon>
        <taxon>Stappiaceae</taxon>
        <taxon>Stappia</taxon>
    </lineage>
</organism>
<keyword evidence="3" id="KW-0378">Hydrolase</keyword>
<dbReference type="InterPro" id="IPR054613">
    <property type="entry name" value="Peptidase_S78_dom"/>
</dbReference>
<dbReference type="RefSeq" id="WP_181761695.1">
    <property type="nucleotide sequence ID" value="NZ_BMCR01000004.1"/>
</dbReference>
<evidence type="ECO:0000259" key="5">
    <source>
        <dbReference type="Pfam" id="PF04586"/>
    </source>
</evidence>
<reference evidence="6 7" key="2">
    <citation type="submission" date="2020-08" db="EMBL/GenBank/DDBJ databases">
        <title>Stappia taiwanensis sp. nov., isolated from a coastal thermal spring.</title>
        <authorList>
            <person name="Kampfer P."/>
        </authorList>
    </citation>
    <scope>NUCLEOTIDE SEQUENCE [LARGE SCALE GENOMIC DNA]</scope>
    <source>
        <strain evidence="6 7">DSM 23284</strain>
    </source>
</reference>
<dbReference type="AlphaFoldDB" id="A0A838XSU6"/>
<comment type="caution">
    <text evidence="6">The sequence shown here is derived from an EMBL/GenBank/DDBJ whole genome shotgun (WGS) entry which is preliminary data.</text>
</comment>
<dbReference type="GO" id="GO:0006508">
    <property type="term" value="P:proteolysis"/>
    <property type="evidence" value="ECO:0007669"/>
    <property type="project" value="UniProtKB-KW"/>
</dbReference>
<evidence type="ECO:0000256" key="2">
    <source>
        <dbReference type="ARBA" id="ARBA00022670"/>
    </source>
</evidence>
<keyword evidence="1" id="KW-1188">Viral release from host cell</keyword>
<evidence type="ECO:0000256" key="3">
    <source>
        <dbReference type="ARBA" id="ARBA00022801"/>
    </source>
</evidence>
<dbReference type="NCBIfam" id="NF045541">
    <property type="entry name" value="scaf_prot_MCP2"/>
    <property type="match status" value="1"/>
</dbReference>
<accession>A0A838XSU6</accession>
<dbReference type="Pfam" id="PF04586">
    <property type="entry name" value="Peptidase_S78"/>
    <property type="match status" value="1"/>
</dbReference>
<keyword evidence="2" id="KW-0645">Protease</keyword>
<dbReference type="Proteomes" id="UP000559404">
    <property type="component" value="Unassembled WGS sequence"/>
</dbReference>
<name>A0A838XSU6_9HYPH</name>
<gene>
    <name evidence="6" type="ORF">H1W37_17690</name>
</gene>
<feature type="region of interest" description="Disordered" evidence="4">
    <location>
        <begin position="160"/>
        <end position="188"/>
    </location>
</feature>
<dbReference type="EMBL" id="JACEON010000020">
    <property type="protein sequence ID" value="MBA4613495.1"/>
    <property type="molecule type" value="Genomic_DNA"/>
</dbReference>
<evidence type="ECO:0000313" key="7">
    <source>
        <dbReference type="Proteomes" id="UP000559404"/>
    </source>
</evidence>
<proteinExistence type="predicted"/>
<reference evidence="6 7" key="1">
    <citation type="submission" date="2020-07" db="EMBL/GenBank/DDBJ databases">
        <authorList>
            <person name="Li M."/>
        </authorList>
    </citation>
    <scope>NUCLEOTIDE SEQUENCE [LARGE SCALE GENOMIC DNA]</scope>
    <source>
        <strain evidence="6 7">DSM 23284</strain>
    </source>
</reference>